<sequence>MKYIVLITILIFTGCSMKLEDFKNTTPKFIPKVHLNGTIKAYGLIKSRSGKITRRFEADMIGSWEENGSGELKENFIYDDGEKEQRIWKLTPNKDGSYNATANDIVGVGVMKVEGNSLFIDYVLRITYNEKPLDVRIKDWLHLQNDGVILNNSDITKWGFKVGEIVATMIKTPFKPKDILRKEVNK</sequence>
<proteinExistence type="predicted"/>
<organism evidence="1">
    <name type="scientific">uncultured Campylobacterales bacterium</name>
    <dbReference type="NCBI Taxonomy" id="352960"/>
    <lineage>
        <taxon>Bacteria</taxon>
        <taxon>Pseudomonadati</taxon>
        <taxon>Campylobacterota</taxon>
        <taxon>Epsilonproteobacteria</taxon>
        <taxon>Campylobacterales</taxon>
        <taxon>environmental samples</taxon>
    </lineage>
</organism>
<dbReference type="Pfam" id="PF12915">
    <property type="entry name" value="DUF3833"/>
    <property type="match status" value="1"/>
</dbReference>
<name>A0A6S6T4U1_9BACT</name>
<reference evidence="1" key="1">
    <citation type="submission" date="2020-01" db="EMBL/GenBank/DDBJ databases">
        <authorList>
            <person name="Meier V. D."/>
            <person name="Meier V D."/>
        </authorList>
    </citation>
    <scope>NUCLEOTIDE SEQUENCE</scope>
    <source>
        <strain evidence="1">HLG_WM_MAG_12</strain>
    </source>
</reference>
<dbReference type="PROSITE" id="PS51257">
    <property type="entry name" value="PROKAR_LIPOPROTEIN"/>
    <property type="match status" value="1"/>
</dbReference>
<protein>
    <submittedName>
        <fullName evidence="1">DUF3833 domain-containing protein</fullName>
    </submittedName>
</protein>
<dbReference type="EMBL" id="CACVAW010000044">
    <property type="protein sequence ID" value="CAA6811605.1"/>
    <property type="molecule type" value="Genomic_DNA"/>
</dbReference>
<accession>A0A6S6T4U1</accession>
<dbReference type="InterPro" id="IPR024409">
    <property type="entry name" value="DUF3833"/>
</dbReference>
<evidence type="ECO:0000313" key="1">
    <source>
        <dbReference type="EMBL" id="CAA6811605.1"/>
    </source>
</evidence>
<dbReference type="AlphaFoldDB" id="A0A6S6T4U1"/>
<gene>
    <name evidence="1" type="ORF">HELGO_WM6452</name>
</gene>